<dbReference type="AlphaFoldDB" id="A0A9X4RKW4"/>
<name>A0A9X4RKW4_9BACT</name>
<organism evidence="1 2">
    <name type="scientific">Thiovibrio frasassiensis</name>
    <dbReference type="NCBI Taxonomy" id="2984131"/>
    <lineage>
        <taxon>Bacteria</taxon>
        <taxon>Pseudomonadati</taxon>
        <taxon>Thermodesulfobacteriota</taxon>
        <taxon>Desulfobulbia</taxon>
        <taxon>Desulfobulbales</taxon>
        <taxon>Thiovibrionaceae</taxon>
        <taxon>Thiovibrio</taxon>
    </lineage>
</organism>
<proteinExistence type="predicted"/>
<dbReference type="RefSeq" id="WP_307632005.1">
    <property type="nucleotide sequence ID" value="NZ_JAPHEH010000001.1"/>
</dbReference>
<dbReference type="InterPro" id="IPR009363">
    <property type="entry name" value="Phage_Mu_Gp16"/>
</dbReference>
<evidence type="ECO:0000313" key="2">
    <source>
        <dbReference type="Proteomes" id="UP001154240"/>
    </source>
</evidence>
<accession>A0A9X4RKW4</accession>
<keyword evidence="2" id="KW-1185">Reference proteome</keyword>
<dbReference type="Pfam" id="PF06252">
    <property type="entry name" value="GemA"/>
    <property type="match status" value="1"/>
</dbReference>
<gene>
    <name evidence="1" type="ORF">OLX77_02500</name>
</gene>
<protein>
    <submittedName>
        <fullName evidence="1">Regulatory protein GemA</fullName>
    </submittedName>
</protein>
<comment type="caution">
    <text evidence="1">The sequence shown here is derived from an EMBL/GenBank/DDBJ whole genome shotgun (WGS) entry which is preliminary data.</text>
</comment>
<reference evidence="1" key="2">
    <citation type="submission" date="2022-10" db="EMBL/GenBank/DDBJ databases">
        <authorList>
            <person name="Aronson H.S."/>
        </authorList>
    </citation>
    <scope>NUCLEOTIDE SEQUENCE</scope>
    <source>
        <strain evidence="1">RS19-109</strain>
    </source>
</reference>
<reference evidence="1" key="1">
    <citation type="journal article" date="2022" name="bioRxiv">
        <title>Thiovibrio frasassiensisgen. nov., sp. nov., an autotrophic, elemental sulfur disproportionating bacterium isolated from sulfidic karst sediment, and proposal of Thiovibrionaceae fam. nov.</title>
        <authorList>
            <person name="Aronson H."/>
            <person name="Thomas C."/>
            <person name="Bhattacharyya M."/>
            <person name="Eckstein S."/>
            <person name="Jensen S."/>
            <person name="Barco R."/>
            <person name="Macalady J."/>
            <person name="Amend J."/>
        </authorList>
    </citation>
    <scope>NUCLEOTIDE SEQUENCE</scope>
    <source>
        <strain evidence="1">RS19-109</strain>
    </source>
</reference>
<dbReference type="Proteomes" id="UP001154240">
    <property type="component" value="Unassembled WGS sequence"/>
</dbReference>
<dbReference type="EMBL" id="JAPHEH010000001">
    <property type="protein sequence ID" value="MDG4475029.1"/>
    <property type="molecule type" value="Genomic_DNA"/>
</dbReference>
<evidence type="ECO:0000313" key="1">
    <source>
        <dbReference type="EMBL" id="MDG4475029.1"/>
    </source>
</evidence>
<sequence length="129" mass="15115">MLDHKKLAVIHIVKKELQVSDQEYRDTMEKVAGVRSAKDLDEPGFQRLMRYFARSTHYRASREGITFRQRMYIKHLLEDLAWDSLHCANFLKKYYKTSNIGTLSKTEASKVIEALKHILAGRQKMEGQE</sequence>